<evidence type="ECO:0000256" key="1">
    <source>
        <dbReference type="SAM" id="MobiDB-lite"/>
    </source>
</evidence>
<dbReference type="EMBL" id="CAEX01006655">
    <property type="protein sequence ID" value="CCD20939.1"/>
    <property type="molecule type" value="Genomic_DNA"/>
</dbReference>
<feature type="transmembrane region" description="Helical" evidence="2">
    <location>
        <begin position="150"/>
        <end position="167"/>
    </location>
</feature>
<feature type="transmembrane region" description="Helical" evidence="2">
    <location>
        <begin position="202"/>
        <end position="226"/>
    </location>
</feature>
<keyword evidence="2" id="KW-1133">Transmembrane helix</keyword>
<reference evidence="3 4" key="1">
    <citation type="journal article" date="2012" name="Proc. Natl. Acad. Sci. U.S.A.">
        <title>Antigenic diversity is generated by distinct evolutionary mechanisms in African trypanosome species.</title>
        <authorList>
            <person name="Jackson A.P."/>
            <person name="Berry A."/>
            <person name="Aslett M."/>
            <person name="Allison H.C."/>
            <person name="Burton P."/>
            <person name="Vavrova-Anderson J."/>
            <person name="Brown R."/>
            <person name="Browne H."/>
            <person name="Corton N."/>
            <person name="Hauser H."/>
            <person name="Gamble J."/>
            <person name="Gilderthorp R."/>
            <person name="Marcello L."/>
            <person name="McQuillan J."/>
            <person name="Otto T.D."/>
            <person name="Quail M.A."/>
            <person name="Sanders M.J."/>
            <person name="van Tonder A."/>
            <person name="Ginger M.L."/>
            <person name="Field M.C."/>
            <person name="Barry J.D."/>
            <person name="Hertz-Fowler C."/>
            <person name="Berriman M."/>
        </authorList>
    </citation>
    <scope>NUCLEOTIDE SEQUENCE</scope>
    <source>
        <strain evidence="3 4">Y486</strain>
    </source>
</reference>
<protein>
    <submittedName>
        <fullName evidence="3">Uncharacterized protein</fullName>
    </submittedName>
</protein>
<dbReference type="Proteomes" id="UP000009027">
    <property type="component" value="Unassembled WGS sequence"/>
</dbReference>
<feature type="region of interest" description="Disordered" evidence="1">
    <location>
        <begin position="702"/>
        <end position="731"/>
    </location>
</feature>
<keyword evidence="4" id="KW-1185">Reference proteome</keyword>
<organism evidence="3 4">
    <name type="scientific">Trypanosoma vivax (strain Y486)</name>
    <dbReference type="NCBI Taxonomy" id="1055687"/>
    <lineage>
        <taxon>Eukaryota</taxon>
        <taxon>Discoba</taxon>
        <taxon>Euglenozoa</taxon>
        <taxon>Kinetoplastea</taxon>
        <taxon>Metakinetoplastina</taxon>
        <taxon>Trypanosomatida</taxon>
        <taxon>Trypanosomatidae</taxon>
        <taxon>Trypanosoma</taxon>
        <taxon>Duttonella</taxon>
    </lineage>
</organism>
<gene>
    <name evidence="3" type="ORF">TvY486_0038240</name>
</gene>
<dbReference type="AlphaFoldDB" id="F9WTP5"/>
<evidence type="ECO:0000313" key="3">
    <source>
        <dbReference type="EMBL" id="CCD20939.1"/>
    </source>
</evidence>
<proteinExistence type="predicted"/>
<evidence type="ECO:0000256" key="2">
    <source>
        <dbReference type="SAM" id="Phobius"/>
    </source>
</evidence>
<keyword evidence="2" id="KW-0472">Membrane</keyword>
<evidence type="ECO:0000313" key="4">
    <source>
        <dbReference type="Proteomes" id="UP000009027"/>
    </source>
</evidence>
<keyword evidence="2" id="KW-0812">Transmembrane</keyword>
<name>F9WTP5_TRYVY</name>
<sequence>MQSKVPTRLFLLSPFHAACCLACALACLFWQICFPHCLSYTLQPHCLFRCSVKLVPSRASHSSFYCLFCSARVLMRSSARNDALTHSARAIASAQTGVACSFCDAPLCAGPGPPCLPCLSSSLFCCPASPLFASAAFASATPVPVSASRVFLPSPFVFAWVAFAAFSRSRLIASASRFLPCVSGAAQACQSAAHSRCRLVKLAFSSAALFLIDVHVCCAVAAMAMADAFPLPPLFGPSVFELDVCCAGVIVHSAPSVTVRSAPLLFGMMPAWVPELFPLYTVHGHAFPSLLLSPVVWPVLVASGSLSVVGVFVLCSMAPSKVASLLPCPPSPPFAALAIAASRSISLSMSAAAMLAVSLTVSHSCPAYCVSCVLVAVASSLPSLSMHSLPLLAALPLIEPSASIVVTMRPDHVLASRPNSAAAAPTKPATCVTSCALSAMAFTVPLCATPCLRASSSASLTHAADCCAFSAAAAAAATAASPAPSSTFASAHAPCADPRFIPFAATASATRAPLATARTAARHKSAFPSIFVEAKTEPRFRLRHLASAADDAGALCPRAATRRSRPAGPTTHAAGLGCPPALCFHRVQNDRARSHRALSHAGRFVLRRRVGYVRTPPAVLFSRRSRAGASGSPLWQQATPLLRRDVCMPRRAPLARAGTQKKRTTLLCRTRYLTQRGRRTPAELLPPRASRARTLTAAVALPERRTRVAAQATQQPQRGRQRDAHRHSSKG</sequence>
<accession>F9WTP5</accession>